<dbReference type="RefSeq" id="WP_094472768.1">
    <property type="nucleotide sequence ID" value="NZ_NOXT01000078.1"/>
</dbReference>
<dbReference type="GO" id="GO:0018845">
    <property type="term" value="F:2-hydroxychromene-2-carboxylate isomerase activity"/>
    <property type="evidence" value="ECO:0007669"/>
    <property type="project" value="UniProtKB-UniRule"/>
</dbReference>
<accession>A0A255YV56</accession>
<comment type="catalytic activity">
    <reaction evidence="1">
        <text>2-hydroxychromene-2-carboxylate = (3E)-4-(2-hydroxyphenyl)-2-oxobut-3-enoate</text>
        <dbReference type="Rhea" id="RHEA:27401"/>
        <dbReference type="ChEBI" id="CHEBI:59350"/>
        <dbReference type="ChEBI" id="CHEBI:59353"/>
        <dbReference type="EC" id="5.99.1.4"/>
    </reaction>
</comment>
<dbReference type="PANTHER" id="PTHR42943:SF2">
    <property type="entry name" value="GLUTATHIONE S-TRANSFERASE KAPPA 1"/>
    <property type="match status" value="1"/>
</dbReference>
<dbReference type="PANTHER" id="PTHR42943">
    <property type="entry name" value="GLUTATHIONE S-TRANSFERASE KAPPA"/>
    <property type="match status" value="1"/>
</dbReference>
<feature type="active site" description="Nucleophile" evidence="2">
    <location>
        <position position="13"/>
    </location>
</feature>
<comment type="caution">
    <text evidence="4">The sequence shown here is derived from an EMBL/GenBank/DDBJ whole genome shotgun (WGS) entry which is preliminary data.</text>
</comment>
<dbReference type="Gene3D" id="3.40.30.10">
    <property type="entry name" value="Glutaredoxin"/>
    <property type="match status" value="1"/>
</dbReference>
<dbReference type="Pfam" id="PF01323">
    <property type="entry name" value="DSBA"/>
    <property type="match status" value="1"/>
</dbReference>
<name>A0A255YV56_9SPHN</name>
<dbReference type="OrthoDB" id="5244108at2"/>
<dbReference type="InterPro" id="IPR051924">
    <property type="entry name" value="GST_Kappa/NadH"/>
</dbReference>
<organism evidence="4 5">
    <name type="scientific">Sandarakinorhabdus cyanobacteriorum</name>
    <dbReference type="NCBI Taxonomy" id="1981098"/>
    <lineage>
        <taxon>Bacteria</taxon>
        <taxon>Pseudomonadati</taxon>
        <taxon>Pseudomonadota</taxon>
        <taxon>Alphaproteobacteria</taxon>
        <taxon>Sphingomonadales</taxon>
        <taxon>Sphingosinicellaceae</taxon>
        <taxon>Sandarakinorhabdus</taxon>
    </lineage>
</organism>
<dbReference type="GO" id="GO:0006749">
    <property type="term" value="P:glutathione metabolic process"/>
    <property type="evidence" value="ECO:0007669"/>
    <property type="project" value="TreeGrafter"/>
</dbReference>
<keyword evidence="5" id="KW-1185">Reference proteome</keyword>
<evidence type="ECO:0000313" key="5">
    <source>
        <dbReference type="Proteomes" id="UP000216991"/>
    </source>
</evidence>
<evidence type="ECO:0000256" key="2">
    <source>
        <dbReference type="PIRSR" id="PIRSR006386-1"/>
    </source>
</evidence>
<dbReference type="GO" id="GO:1901170">
    <property type="term" value="P:naphthalene catabolic process"/>
    <property type="evidence" value="ECO:0007669"/>
    <property type="project" value="InterPro"/>
</dbReference>
<sequence length="195" mass="20817">MPNKIEFLFDVGSPTAFLAWHRLKGIATRTGAPLVKVPILLGGVFKATSGMPPGSVAAKGRWMNEDMQRWAARDGITLVMNPNFPVNTIAMMRILAGLQGDPRFDAVGDTLFAGMWQQARSMADPEVVAATLAEGGHDAAGLLALAQTPEAKQRLLENTEAAVARGVFGAPTCFVAGEMHFGQDRLEWVEAAARG</sequence>
<gene>
    <name evidence="4" type="ORF">CHU93_03400</name>
</gene>
<evidence type="ECO:0000256" key="1">
    <source>
        <dbReference type="PIRNR" id="PIRNR006386"/>
    </source>
</evidence>
<comment type="similarity">
    <text evidence="1">Belongs to the GST superfamily. NadH family.</text>
</comment>
<dbReference type="InterPro" id="IPR014440">
    <property type="entry name" value="HCCAis_GSTk"/>
</dbReference>
<dbReference type="PIRSF" id="PIRSF006386">
    <property type="entry name" value="HCCAis_GSTk"/>
    <property type="match status" value="1"/>
</dbReference>
<dbReference type="GO" id="GO:0004602">
    <property type="term" value="F:glutathione peroxidase activity"/>
    <property type="evidence" value="ECO:0007669"/>
    <property type="project" value="TreeGrafter"/>
</dbReference>
<dbReference type="AlphaFoldDB" id="A0A255YV56"/>
<feature type="domain" description="DSBA-like thioredoxin" evidence="3">
    <location>
        <begin position="5"/>
        <end position="191"/>
    </location>
</feature>
<dbReference type="InterPro" id="IPR044087">
    <property type="entry name" value="NahD-like"/>
</dbReference>
<dbReference type="InterPro" id="IPR001853">
    <property type="entry name" value="DSBA-like_thioredoxin_dom"/>
</dbReference>
<protein>
    <recommendedName>
        <fullName evidence="1">2-hydroxychromene-2-carboxylate isomerase</fullName>
        <ecNumber evidence="1">5.99.1.4</ecNumber>
    </recommendedName>
</protein>
<keyword evidence="1" id="KW-0413">Isomerase</keyword>
<dbReference type="EC" id="5.99.1.4" evidence="1"/>
<evidence type="ECO:0000259" key="3">
    <source>
        <dbReference type="Pfam" id="PF01323"/>
    </source>
</evidence>
<dbReference type="CDD" id="cd03022">
    <property type="entry name" value="DsbA_HCCA_Iso"/>
    <property type="match status" value="1"/>
</dbReference>
<evidence type="ECO:0000313" key="4">
    <source>
        <dbReference type="EMBL" id="OYQ33059.1"/>
    </source>
</evidence>
<reference evidence="4 5" key="1">
    <citation type="submission" date="2017-07" db="EMBL/GenBank/DDBJ databases">
        <title>Sandarakinorhabdus cyanobacteriorum sp. nov., a novel bacterium isolated from cyanobacterial aggregates in a eutrophic lake.</title>
        <authorList>
            <person name="Cai H."/>
        </authorList>
    </citation>
    <scope>NUCLEOTIDE SEQUENCE [LARGE SCALE GENOMIC DNA]</scope>
    <source>
        <strain evidence="4 5">TH057</strain>
    </source>
</reference>
<dbReference type="EMBL" id="NOXT01000078">
    <property type="protein sequence ID" value="OYQ33059.1"/>
    <property type="molecule type" value="Genomic_DNA"/>
</dbReference>
<dbReference type="Proteomes" id="UP000216991">
    <property type="component" value="Unassembled WGS sequence"/>
</dbReference>
<proteinExistence type="inferred from homology"/>
<dbReference type="SUPFAM" id="SSF52833">
    <property type="entry name" value="Thioredoxin-like"/>
    <property type="match status" value="1"/>
</dbReference>
<dbReference type="InterPro" id="IPR036249">
    <property type="entry name" value="Thioredoxin-like_sf"/>
</dbReference>
<dbReference type="GO" id="GO:0004364">
    <property type="term" value="F:glutathione transferase activity"/>
    <property type="evidence" value="ECO:0007669"/>
    <property type="project" value="TreeGrafter"/>
</dbReference>